<sequence>MAYESLLLWTLNKFWAKSIPRALALQPMPERLKLLTSLRMEYLFMRMEEREGEGQNPLQFTISISISEGESLVLVKRSSMIGKRAIWTSLMESWRLVLGGI</sequence>
<organism evidence="1 2">
    <name type="scientific">Parasponia andersonii</name>
    <name type="common">Sponia andersonii</name>
    <dbReference type="NCBI Taxonomy" id="3476"/>
    <lineage>
        <taxon>Eukaryota</taxon>
        <taxon>Viridiplantae</taxon>
        <taxon>Streptophyta</taxon>
        <taxon>Embryophyta</taxon>
        <taxon>Tracheophyta</taxon>
        <taxon>Spermatophyta</taxon>
        <taxon>Magnoliopsida</taxon>
        <taxon>eudicotyledons</taxon>
        <taxon>Gunneridae</taxon>
        <taxon>Pentapetalae</taxon>
        <taxon>rosids</taxon>
        <taxon>fabids</taxon>
        <taxon>Rosales</taxon>
        <taxon>Cannabaceae</taxon>
        <taxon>Parasponia</taxon>
    </lineage>
</organism>
<dbReference type="OrthoDB" id="1546741at2759"/>
<accession>A0A2P5D9L7</accession>
<dbReference type="Proteomes" id="UP000237105">
    <property type="component" value="Unassembled WGS sequence"/>
</dbReference>
<dbReference type="EMBL" id="JXTB01000053">
    <property type="protein sequence ID" value="PON69981.1"/>
    <property type="molecule type" value="Genomic_DNA"/>
</dbReference>
<dbReference type="AlphaFoldDB" id="A0A2P5D9L7"/>
<reference evidence="2" key="1">
    <citation type="submission" date="2016-06" db="EMBL/GenBank/DDBJ databases">
        <title>Parallel loss of symbiosis genes in relatives of nitrogen-fixing non-legume Parasponia.</title>
        <authorList>
            <person name="Van Velzen R."/>
            <person name="Holmer R."/>
            <person name="Bu F."/>
            <person name="Rutten L."/>
            <person name="Van Zeijl A."/>
            <person name="Liu W."/>
            <person name="Santuari L."/>
            <person name="Cao Q."/>
            <person name="Sharma T."/>
            <person name="Shen D."/>
            <person name="Roswanjaya Y."/>
            <person name="Wardhani T."/>
            <person name="Kalhor M.S."/>
            <person name="Jansen J."/>
            <person name="Van den Hoogen J."/>
            <person name="Gungor B."/>
            <person name="Hartog M."/>
            <person name="Hontelez J."/>
            <person name="Verver J."/>
            <person name="Yang W.-C."/>
            <person name="Schijlen E."/>
            <person name="Repin R."/>
            <person name="Schilthuizen M."/>
            <person name="Schranz E."/>
            <person name="Heidstra R."/>
            <person name="Miyata K."/>
            <person name="Fedorova E."/>
            <person name="Kohlen W."/>
            <person name="Bisseling T."/>
            <person name="Smit S."/>
            <person name="Geurts R."/>
        </authorList>
    </citation>
    <scope>NUCLEOTIDE SEQUENCE [LARGE SCALE GENOMIC DNA]</scope>
    <source>
        <strain evidence="2">cv. WU1-14</strain>
    </source>
</reference>
<evidence type="ECO:0000313" key="2">
    <source>
        <dbReference type="Proteomes" id="UP000237105"/>
    </source>
</evidence>
<name>A0A2P5D9L7_PARAD</name>
<gene>
    <name evidence="1" type="ORF">PanWU01x14_084450</name>
</gene>
<evidence type="ECO:0000313" key="1">
    <source>
        <dbReference type="EMBL" id="PON69981.1"/>
    </source>
</evidence>
<protein>
    <submittedName>
        <fullName evidence="1">Uncharacterized protein</fullName>
    </submittedName>
</protein>
<proteinExistence type="predicted"/>
<keyword evidence="2" id="KW-1185">Reference proteome</keyword>
<comment type="caution">
    <text evidence="1">The sequence shown here is derived from an EMBL/GenBank/DDBJ whole genome shotgun (WGS) entry which is preliminary data.</text>
</comment>